<dbReference type="InterPro" id="IPR051200">
    <property type="entry name" value="Host-pathogen_enzymatic-act"/>
</dbReference>
<dbReference type="InterPro" id="IPR011044">
    <property type="entry name" value="Quino_amine_DH_bsu"/>
</dbReference>
<dbReference type="PANTHER" id="PTHR47197">
    <property type="entry name" value="PROTEIN NIRF"/>
    <property type="match status" value="1"/>
</dbReference>
<reference evidence="1" key="1">
    <citation type="submission" date="2022-11" db="EMBL/GenBank/DDBJ databases">
        <title>Minimal conservation of predation-associated metabolite biosynthetic gene clusters underscores biosynthetic potential of Myxococcota including descriptions for ten novel species: Archangium lansinium sp. nov., Myxococcus landrumus sp. nov., Nannocystis bai.</title>
        <authorList>
            <person name="Ahearne A."/>
            <person name="Stevens C."/>
            <person name="Phillips K."/>
        </authorList>
    </citation>
    <scope>NUCLEOTIDE SEQUENCE</scope>
    <source>
        <strain evidence="1">Na p29</strain>
    </source>
</reference>
<name>A0A9X3IWT3_9BACT</name>
<organism evidence="1 2">
    <name type="scientific">Nannocystis pusilla</name>
    <dbReference type="NCBI Taxonomy" id="889268"/>
    <lineage>
        <taxon>Bacteria</taxon>
        <taxon>Pseudomonadati</taxon>
        <taxon>Myxococcota</taxon>
        <taxon>Polyangia</taxon>
        <taxon>Nannocystales</taxon>
        <taxon>Nannocystaceae</taxon>
        <taxon>Nannocystis</taxon>
    </lineage>
</organism>
<protein>
    <recommendedName>
        <fullName evidence="3">WD40 repeat domain-containing protein</fullName>
    </recommendedName>
</protein>
<dbReference type="AlphaFoldDB" id="A0A9X3IWT3"/>
<dbReference type="PANTHER" id="PTHR47197:SF3">
    <property type="entry name" value="DIHYDRO-HEME D1 DEHYDROGENASE"/>
    <property type="match status" value="1"/>
</dbReference>
<dbReference type="RefSeq" id="WP_267766739.1">
    <property type="nucleotide sequence ID" value="NZ_JAPNKE010000002.1"/>
</dbReference>
<evidence type="ECO:0000313" key="1">
    <source>
        <dbReference type="EMBL" id="MCY1005113.1"/>
    </source>
</evidence>
<dbReference type="InterPro" id="IPR015943">
    <property type="entry name" value="WD40/YVTN_repeat-like_dom_sf"/>
</dbReference>
<sequence length="560" mass="61513">MERRLKSPPSKLAKLEPAIAAVLPGGLPRDVARFYAKSDGLKLSWNGEEAVLVGLAEMFGGLKKGSFREHRVVKKADVDELEWADLPFYEQFFNEHGDYYDKKSIDQLNLRMRLKLLASVAGESNELAIDYFADEPTIYLVHRADAAYPLKGLGFADFVAWFSKFGTWRWYFAFLDKKAEASLNIDLRAELERAFEDVPAEEWAPLLARLPKKKAPGPVRPQVQAAASEQPVVRPSFPPLKQPPVVLEEEYPRRVAFSPDGQRLAVWGANYELFVYDVGRRARLWKQKHAAAMDLSPDGQTIAVLERSRESEPADRLVLRSSVTGKPLQREPWRPGRTLTALACVGGRVVVADAADTLHVLDLATQRASKTVPRVKNVRRLGAAGDRLLAHVQAYDAGSMMLTGPSAVKLFDLETGAVVTSWTGASAFAATADGALVALGSLGKRTLVRIVELESGRVLHELQGGAIHPDETPDAGFHLAFSPDGARLVVSERVYDPASKTVTSTVSLHDAKQGALRERVDLGRDPERPRITIDAEGLALSVDGVLCVAADAYGLRLWQV</sequence>
<dbReference type="SUPFAM" id="SSF50969">
    <property type="entry name" value="YVTN repeat-like/Quinoprotein amine dehydrogenase"/>
    <property type="match status" value="1"/>
</dbReference>
<accession>A0A9X3IWT3</accession>
<dbReference type="Proteomes" id="UP001150924">
    <property type="component" value="Unassembled WGS sequence"/>
</dbReference>
<dbReference type="Gene3D" id="2.130.10.10">
    <property type="entry name" value="YVTN repeat-like/Quinoprotein amine dehydrogenase"/>
    <property type="match status" value="2"/>
</dbReference>
<evidence type="ECO:0008006" key="3">
    <source>
        <dbReference type="Google" id="ProtNLM"/>
    </source>
</evidence>
<gene>
    <name evidence="1" type="ORF">OV079_05915</name>
</gene>
<proteinExistence type="predicted"/>
<dbReference type="EMBL" id="JAPNKE010000002">
    <property type="protein sequence ID" value="MCY1005113.1"/>
    <property type="molecule type" value="Genomic_DNA"/>
</dbReference>
<comment type="caution">
    <text evidence="1">The sequence shown here is derived from an EMBL/GenBank/DDBJ whole genome shotgun (WGS) entry which is preliminary data.</text>
</comment>
<keyword evidence="2" id="KW-1185">Reference proteome</keyword>
<evidence type="ECO:0000313" key="2">
    <source>
        <dbReference type="Proteomes" id="UP001150924"/>
    </source>
</evidence>